<dbReference type="Gene3D" id="3.30.420.10">
    <property type="entry name" value="Ribonuclease H-like superfamily/Ribonuclease H"/>
    <property type="match status" value="1"/>
</dbReference>
<proteinExistence type="predicted"/>
<dbReference type="Proteomes" id="UP000663722">
    <property type="component" value="Chromosome"/>
</dbReference>
<dbReference type="InterPro" id="IPR036397">
    <property type="entry name" value="RNaseH_sf"/>
</dbReference>
<protein>
    <submittedName>
        <fullName evidence="2">Transposase DDE domain-containing protein</fullName>
    </submittedName>
</protein>
<name>A0A975BL54_9BACT</name>
<dbReference type="GO" id="GO:0003676">
    <property type="term" value="F:nucleic acid binding"/>
    <property type="evidence" value="ECO:0007669"/>
    <property type="project" value="InterPro"/>
</dbReference>
<dbReference type="Pfam" id="PF13358">
    <property type="entry name" value="DDE_3"/>
    <property type="match status" value="1"/>
</dbReference>
<keyword evidence="3" id="KW-1185">Reference proteome</keyword>
<accession>A0A975BL54</accession>
<dbReference type="AlphaFoldDB" id="A0A975BL54"/>
<reference evidence="2" key="1">
    <citation type="journal article" date="2021" name="Microb. Physiol.">
        <title>Proteogenomic Insights into the Physiology of Marine, Sulfate-Reducing, Filamentous Desulfonema limicola and Desulfonema magnum.</title>
        <authorList>
            <person name="Schnaars V."/>
            <person name="Wohlbrand L."/>
            <person name="Scheve S."/>
            <person name="Hinrichs C."/>
            <person name="Reinhardt R."/>
            <person name="Rabus R."/>
        </authorList>
    </citation>
    <scope>NUCLEOTIDE SEQUENCE</scope>
    <source>
        <strain evidence="2">4be13</strain>
    </source>
</reference>
<dbReference type="EMBL" id="CP061800">
    <property type="protein sequence ID" value="QTA87428.1"/>
    <property type="molecule type" value="Genomic_DNA"/>
</dbReference>
<dbReference type="KEGG" id="dmm:dnm_034620"/>
<organism evidence="2 3">
    <name type="scientific">Desulfonema magnum</name>
    <dbReference type="NCBI Taxonomy" id="45655"/>
    <lineage>
        <taxon>Bacteria</taxon>
        <taxon>Pseudomonadati</taxon>
        <taxon>Thermodesulfobacteriota</taxon>
        <taxon>Desulfobacteria</taxon>
        <taxon>Desulfobacterales</taxon>
        <taxon>Desulfococcaceae</taxon>
        <taxon>Desulfonema</taxon>
    </lineage>
</organism>
<sequence length="149" mass="17134">MPISGSHARRVLHGAINIRSGDVLLLITDIWDEHTHRYFMKMLRSHWRGWHIILFEDHGTPHTEEDTLMLADELKIEIRLLPTATPKMNAMGHLWKSVKRRALANRPTENIDISADDACHHIIGMSRHQRLKAAGVLSENFWLAEYSGS</sequence>
<evidence type="ECO:0000313" key="3">
    <source>
        <dbReference type="Proteomes" id="UP000663722"/>
    </source>
</evidence>
<evidence type="ECO:0000313" key="2">
    <source>
        <dbReference type="EMBL" id="QTA87428.1"/>
    </source>
</evidence>
<feature type="domain" description="Tc1-like transposase DDE" evidence="1">
    <location>
        <begin position="12"/>
        <end position="111"/>
    </location>
</feature>
<dbReference type="InterPro" id="IPR038717">
    <property type="entry name" value="Tc1-like_DDE_dom"/>
</dbReference>
<evidence type="ECO:0000259" key="1">
    <source>
        <dbReference type="Pfam" id="PF13358"/>
    </source>
</evidence>
<gene>
    <name evidence="2" type="ORF">dnm_034620</name>
</gene>